<reference evidence="2" key="2">
    <citation type="journal article" date="2024" name="Plant">
        <title>Genomic evolution and insights into agronomic trait innovations of Sesamum species.</title>
        <authorList>
            <person name="Miao H."/>
            <person name="Wang L."/>
            <person name="Qu L."/>
            <person name="Liu H."/>
            <person name="Sun Y."/>
            <person name="Le M."/>
            <person name="Wang Q."/>
            <person name="Wei S."/>
            <person name="Zheng Y."/>
            <person name="Lin W."/>
            <person name="Duan Y."/>
            <person name="Cao H."/>
            <person name="Xiong S."/>
            <person name="Wang X."/>
            <person name="Wei L."/>
            <person name="Li C."/>
            <person name="Ma Q."/>
            <person name="Ju M."/>
            <person name="Zhao R."/>
            <person name="Li G."/>
            <person name="Mu C."/>
            <person name="Tian Q."/>
            <person name="Mei H."/>
            <person name="Zhang T."/>
            <person name="Gao T."/>
            <person name="Zhang H."/>
        </authorList>
    </citation>
    <scope>NUCLEOTIDE SEQUENCE</scope>
    <source>
        <strain evidence="2">3651</strain>
    </source>
</reference>
<protein>
    <submittedName>
        <fullName evidence="2">Uncharacterized protein</fullName>
    </submittedName>
</protein>
<evidence type="ECO:0000313" key="2">
    <source>
        <dbReference type="EMBL" id="KAK4426398.1"/>
    </source>
</evidence>
<reference evidence="2" key="1">
    <citation type="submission" date="2020-06" db="EMBL/GenBank/DDBJ databases">
        <authorList>
            <person name="Li T."/>
            <person name="Hu X."/>
            <person name="Zhang T."/>
            <person name="Song X."/>
            <person name="Zhang H."/>
            <person name="Dai N."/>
            <person name="Sheng W."/>
            <person name="Hou X."/>
            <person name="Wei L."/>
        </authorList>
    </citation>
    <scope>NUCLEOTIDE SEQUENCE</scope>
    <source>
        <strain evidence="2">3651</strain>
        <tissue evidence="2">Leaf</tissue>
    </source>
</reference>
<dbReference type="CDD" id="cd00303">
    <property type="entry name" value="retropepsin_like"/>
    <property type="match status" value="1"/>
</dbReference>
<organism evidence="2 3">
    <name type="scientific">Sesamum alatum</name>
    <dbReference type="NCBI Taxonomy" id="300844"/>
    <lineage>
        <taxon>Eukaryota</taxon>
        <taxon>Viridiplantae</taxon>
        <taxon>Streptophyta</taxon>
        <taxon>Embryophyta</taxon>
        <taxon>Tracheophyta</taxon>
        <taxon>Spermatophyta</taxon>
        <taxon>Magnoliopsida</taxon>
        <taxon>eudicotyledons</taxon>
        <taxon>Gunneridae</taxon>
        <taxon>Pentapetalae</taxon>
        <taxon>asterids</taxon>
        <taxon>lamiids</taxon>
        <taxon>Lamiales</taxon>
        <taxon>Pedaliaceae</taxon>
        <taxon>Sesamum</taxon>
    </lineage>
</organism>
<keyword evidence="1" id="KW-0472">Membrane</keyword>
<evidence type="ECO:0000256" key="1">
    <source>
        <dbReference type="SAM" id="Phobius"/>
    </source>
</evidence>
<keyword evidence="1" id="KW-1133">Transmembrane helix</keyword>
<accession>A0AAE1Y9Z0</accession>
<dbReference type="Proteomes" id="UP001293254">
    <property type="component" value="Unassembled WGS sequence"/>
</dbReference>
<comment type="caution">
    <text evidence="2">The sequence shown here is derived from an EMBL/GenBank/DDBJ whole genome shotgun (WGS) entry which is preliminary data.</text>
</comment>
<evidence type="ECO:0000313" key="3">
    <source>
        <dbReference type="Proteomes" id="UP001293254"/>
    </source>
</evidence>
<feature type="transmembrane region" description="Helical" evidence="1">
    <location>
        <begin position="152"/>
        <end position="179"/>
    </location>
</feature>
<keyword evidence="1" id="KW-0812">Transmembrane</keyword>
<dbReference type="AlphaFoldDB" id="A0AAE1Y9Z0"/>
<name>A0AAE1Y9Z0_9LAMI</name>
<sequence>MVGNGASLLCSGICKVVPMVFQNHNFTIPFYLIPIQGVDAVLGVKWLQSLGSFISNYSISSMQFHHHGSIITLIGDTSSLSPTTFYQFCRLLSIDSIVSTLSLCSKLTRLFRTPPSIRLLFPQWTRSILMPFQSIWPEFTSSIPLFSPSHTLYSSIVLTTIISTYYLIPLLSTFVLIVISTA</sequence>
<proteinExistence type="predicted"/>
<gene>
    <name evidence="2" type="ORF">Salat_1408400</name>
</gene>
<dbReference type="EMBL" id="JACGWO010000005">
    <property type="protein sequence ID" value="KAK4426398.1"/>
    <property type="molecule type" value="Genomic_DNA"/>
</dbReference>
<keyword evidence="3" id="KW-1185">Reference proteome</keyword>